<dbReference type="GO" id="GO:0061630">
    <property type="term" value="F:ubiquitin protein ligase activity"/>
    <property type="evidence" value="ECO:0007669"/>
    <property type="project" value="UniProtKB-UniRule"/>
</dbReference>
<feature type="region of interest" description="Disordered" evidence="11">
    <location>
        <begin position="20"/>
        <end position="73"/>
    </location>
</feature>
<evidence type="ECO:0000256" key="10">
    <source>
        <dbReference type="RuleBase" id="RU366018"/>
    </source>
</evidence>
<dbReference type="SMART" id="SM00396">
    <property type="entry name" value="ZnF_UBR1"/>
    <property type="match status" value="1"/>
</dbReference>
<dbReference type="FunFam" id="2.10.110.30:FF:000002">
    <property type="entry name" value="Putative e3 ubiquitin-protein ligase ubr3"/>
    <property type="match status" value="1"/>
</dbReference>
<name>A0A2R5GDT9_9STRA</name>
<keyword evidence="3 10" id="KW-0808">Transferase</keyword>
<feature type="compositionally biased region" description="Low complexity" evidence="11">
    <location>
        <begin position="1443"/>
        <end position="1456"/>
    </location>
</feature>
<dbReference type="GO" id="GO:0008270">
    <property type="term" value="F:zinc ion binding"/>
    <property type="evidence" value="ECO:0007669"/>
    <property type="project" value="UniProtKB-UniRule"/>
</dbReference>
<feature type="region of interest" description="Disordered" evidence="11">
    <location>
        <begin position="1423"/>
        <end position="1531"/>
    </location>
</feature>
<dbReference type="Proteomes" id="UP000241890">
    <property type="component" value="Unassembled WGS sequence"/>
</dbReference>
<evidence type="ECO:0000256" key="5">
    <source>
        <dbReference type="ARBA" id="ARBA00022771"/>
    </source>
</evidence>
<dbReference type="OrthoDB" id="15304at2759"/>
<feature type="region of interest" description="Disordered" evidence="11">
    <location>
        <begin position="291"/>
        <end position="341"/>
    </location>
</feature>
<comment type="function">
    <text evidence="10">Ubiquitin ligase protein which is a component of the N-end rule pathway. Recognizes and binds to proteins bearing specific N-terminal residues that are destabilizing according to the N-end rule, leading to their ubiquitination and subsequent degradation.</text>
</comment>
<dbReference type="UniPathway" id="UPA00143"/>
<evidence type="ECO:0000259" key="12">
    <source>
        <dbReference type="PROSITE" id="PS51157"/>
    </source>
</evidence>
<comment type="similarity">
    <text evidence="8 10">Belongs to the E3 ubiquitin-protein ligase UBR1-like family.</text>
</comment>
<dbReference type="GO" id="GO:0071596">
    <property type="term" value="P:ubiquitin-dependent protein catabolic process via the N-end rule pathway"/>
    <property type="evidence" value="ECO:0007669"/>
    <property type="project" value="UniProtKB-UniRule"/>
</dbReference>
<evidence type="ECO:0000313" key="14">
    <source>
        <dbReference type="Proteomes" id="UP000241890"/>
    </source>
</evidence>
<evidence type="ECO:0000256" key="1">
    <source>
        <dbReference type="ARBA" id="ARBA00000900"/>
    </source>
</evidence>
<evidence type="ECO:0000313" key="13">
    <source>
        <dbReference type="EMBL" id="GBG25964.1"/>
    </source>
</evidence>
<dbReference type="GO" id="GO:0016567">
    <property type="term" value="P:protein ubiquitination"/>
    <property type="evidence" value="ECO:0007669"/>
    <property type="project" value="UniProtKB-UniRule"/>
</dbReference>
<feature type="region of interest" description="Disordered" evidence="11">
    <location>
        <begin position="1249"/>
        <end position="1272"/>
    </location>
</feature>
<dbReference type="GO" id="GO:0000151">
    <property type="term" value="C:ubiquitin ligase complex"/>
    <property type="evidence" value="ECO:0007669"/>
    <property type="project" value="TreeGrafter"/>
</dbReference>
<evidence type="ECO:0000256" key="3">
    <source>
        <dbReference type="ARBA" id="ARBA00022679"/>
    </source>
</evidence>
<dbReference type="EMBL" id="BEYU01000017">
    <property type="protein sequence ID" value="GBG25964.1"/>
    <property type="molecule type" value="Genomic_DNA"/>
</dbReference>
<feature type="domain" description="UBR-type" evidence="12">
    <location>
        <begin position="169"/>
        <end position="240"/>
    </location>
</feature>
<feature type="region of interest" description="Disordered" evidence="11">
    <location>
        <begin position="1346"/>
        <end position="1366"/>
    </location>
</feature>
<protein>
    <recommendedName>
        <fullName evidence="10">E3 ubiquitin-protein ligase</fullName>
        <ecNumber evidence="10">2.3.2.27</ecNumber>
    </recommendedName>
</protein>
<evidence type="ECO:0000256" key="8">
    <source>
        <dbReference type="ARBA" id="ARBA00046341"/>
    </source>
</evidence>
<sequence length="2069" mass="224780">MWAGGLGNALAGMASGLRLSAQAQQQLQQQQNQQQNQQQGRQQQQLSEEDSDTASGAGSQGLSNPPPPSTSRSLRARVEDFVKDATAQGRHGDSLQNLAKAILDENVEKPVAQDALLNALEQSWCDNRLSFSLVAMERAMVLCKWIATGAQDPEVAGQQLQEKFGSSWPRCNRVWLSNHVAYRCKDCGTTESSCICVECFDPAEHEGHDFRIYKSNSGGCCDCGDPNAWRPEGNCKAHRATSSAVDETNADLGSAVRRGAELVASVFVRELLLCICDVLRAISSQDPVVSLQALPPSSPSPPPDGTDVADSDSSGQSQDWPSFAAPPRGRSSSHVDHNASWRSQPNLMGASLAHLDILERLNTNGVQHFGVCRDMYVEKRERLFSEMIRFLTELCELGPPLRRLIAEELVGSSAAGQRRNTSGASAHASRGPPRDDICIASFIRFGVYLQAPAQQSLGILVLRLLIDDDFKARYTNAFVQNYGYLIVNYLHGEKSVRESINEYLDRILCQLCNSAEQVRQLVTGCDTDMLGVTVEAIYELGQRSASPRRFDVIELPAGMQTPSSPLLGAGHRHPFPSAASSSSSASPDTPRRLRTLGPDGGFPPVSSAAPGSNNSIVDVSSKAVEARLFYRPIMDLRLLLVHDSVVQHAVLNRPGILDQALGIFSLLQEINPQTRKVDVHTEYEQRGIWESAFLLEMEMICAFFRLVDGFRQVLQDKNAPRPRALNALRSSTRALANWLQGQGLVARRFVTLSTSQAKGGDPFAGVVASLTHIVSSGSYATSIHIPLHRFWAGIFHAAVEESEERVTLRQVLETGNGRPPSPPSGYMGISDVLDRLIAQAEDASTDEEDLTPPGFACLVAEHPLRVLSKVAQIRARAWVRNGVLVELEPQQYLSRSWVWYGYDLDLFTLQYAASVMDGDSFFRWVAKRFEVDEVLSYASAARFSLEDDGSGSGRRKSRRQRRAESEKLDDDQLASVCEAMLNLMSVLAHDRTRLGERPTETLRKQVVHALASSRGGKRTFSSIEACIPPRVLEEGGRLEDVLAEIADFNPPSVKDVEGTFSLKEPYWSADLDLYFSHSSAEERQIMEENFDLFHKRKRKRRDISSSLDSLPEGEALALREAASSPSVDAAGAAHASSPHLRVTSSFTSANASAPGPMNVARLMTPSLDAPIFKSFSSLPFNILFNAELHGAIFRILHACVRDESADAILARPGVLLEALSLLHQGVRLSAHLDIVSIYERELASQMQGASGATSMRGGASGSTSPLVGNKPRSRSCDGTIAWSWASAELQRCMSAPVDLRAMSMSINHRIDHVQHRVRLPFSNPVLNACELVPLADSGIDECDLDDDDGNNHHDDDHMSGARSARAYGRAHAASGSAADWSWPAPDRWGRDVQDLATALVNDITEHMQQLAPGLRVLVEHFTSSPRSPFPSGRGSKLGAMRTASSTSPSGAQSSDAGKLSSPDVSDTGSVAAEDSSITEALTPTSTLTTKKRKKKKKKKTGTEDSRASCGSASSVGSGGASQKADDADPGSIAARQARIMAKFAKRQATFLSSAKTQGLELDDVDVGNSSSGNGALSGEKHQATTPLTRDFAAGSRGVPGSGLQAPNAPESANDILDANLAEYRCPICRGLANTALLLFPADEMSSSSALQAEDDQEQKIWQRNVRNYLRSITGNFRSFAPTVDLWDIGRLFHENSLMTICTANEDTNTSMFQAFETLAYLSQSLSRGMRHIMADVEHLQSSAERIQKKLRLSSPQDFAQCPMNLLCSLMLLYADQDPSEAGSQALAASLAQMIVALGLEGASRNEDTPDAAIKDREALATAPTGANDTSDTRGHLSLEHFVQDACRRLCAMNASAGSRKIEAGDAVKHGLASLAARVKYVSGVAPSDAASKLCASFVQVFIIAREALKLRDYGAIGRQQWASVRETLRAVESGSVDLAGLGLCVTDHMIRTKVDQILNGLAEVLANEHVCKDVLRKEVECVFSAYIVVNDTRMMDFGSIFLDAHGEADPLLRRGKPLFASDARLRQLRRLVCGLGFTTEMAGMRRISHFIVETRHPVQEVVETAENFP</sequence>
<feature type="compositionally biased region" description="Basic residues" evidence="11">
    <location>
        <begin position="1489"/>
        <end position="1499"/>
    </location>
</feature>
<dbReference type="InParanoid" id="A0A2R5GDT9"/>
<dbReference type="PANTHER" id="PTHR21497:SF24">
    <property type="entry name" value="E3 UBIQUITIN-PROTEIN LIGASE UBR1"/>
    <property type="match status" value="1"/>
</dbReference>
<feature type="region of interest" description="Disordered" evidence="11">
    <location>
        <begin position="945"/>
        <end position="967"/>
    </location>
</feature>
<feature type="zinc finger region" description="UBR-type" evidence="9">
    <location>
        <begin position="169"/>
        <end position="240"/>
    </location>
</feature>
<dbReference type="InterPro" id="IPR039164">
    <property type="entry name" value="UBR1-like"/>
</dbReference>
<evidence type="ECO:0000256" key="11">
    <source>
        <dbReference type="SAM" id="MobiDB-lite"/>
    </source>
</evidence>
<feature type="region of interest" description="Disordered" evidence="11">
    <location>
        <begin position="1590"/>
        <end position="1609"/>
    </location>
</feature>
<dbReference type="Pfam" id="PF22960">
    <property type="entry name" value="WHD_UBR1"/>
    <property type="match status" value="1"/>
</dbReference>
<reference evidence="13 14" key="1">
    <citation type="submission" date="2017-12" db="EMBL/GenBank/DDBJ databases">
        <title>Sequencing, de novo assembly and annotation of complete genome of a new Thraustochytrid species, strain FCC1311.</title>
        <authorList>
            <person name="Sedici K."/>
            <person name="Godart F."/>
            <person name="Aiese Cigliano R."/>
            <person name="Sanseverino W."/>
            <person name="Barakat M."/>
            <person name="Ortet P."/>
            <person name="Marechal E."/>
            <person name="Cagnac O."/>
            <person name="Amato A."/>
        </authorList>
    </citation>
    <scope>NUCLEOTIDE SEQUENCE [LARGE SCALE GENOMIC DNA]</scope>
</reference>
<keyword evidence="5 10" id="KW-0863">Zinc-finger</keyword>
<keyword evidence="7 10" id="KW-0862">Zinc</keyword>
<accession>A0A2R5GDT9</accession>
<gene>
    <name evidence="13" type="ORF">FCC1311_021842</name>
</gene>
<evidence type="ECO:0000256" key="9">
    <source>
        <dbReference type="PROSITE-ProRule" id="PRU00508"/>
    </source>
</evidence>
<feature type="compositionally biased region" description="Low complexity" evidence="11">
    <location>
        <begin position="20"/>
        <end position="46"/>
    </location>
</feature>
<keyword evidence="4 10" id="KW-0479">Metal-binding</keyword>
<dbReference type="EC" id="2.3.2.27" evidence="10"/>
<organism evidence="13 14">
    <name type="scientific">Hondaea fermentalgiana</name>
    <dbReference type="NCBI Taxonomy" id="2315210"/>
    <lineage>
        <taxon>Eukaryota</taxon>
        <taxon>Sar</taxon>
        <taxon>Stramenopiles</taxon>
        <taxon>Bigyra</taxon>
        <taxon>Labyrinthulomycetes</taxon>
        <taxon>Thraustochytrida</taxon>
        <taxon>Thraustochytriidae</taxon>
        <taxon>Hondaea</taxon>
    </lineage>
</organism>
<feature type="compositionally biased region" description="Basic and acidic residues" evidence="11">
    <location>
        <begin position="1349"/>
        <end position="1359"/>
    </location>
</feature>
<proteinExistence type="inferred from homology"/>
<dbReference type="PANTHER" id="PTHR21497">
    <property type="entry name" value="UBIQUITIN LIGASE E3 ALPHA-RELATED"/>
    <property type="match status" value="1"/>
</dbReference>
<keyword evidence="14" id="KW-1185">Reference proteome</keyword>
<comment type="pathway">
    <text evidence="2 10">Protein modification; protein ubiquitination.</text>
</comment>
<comment type="caution">
    <text evidence="13">The sequence shown here is derived from an EMBL/GenBank/DDBJ whole genome shotgun (WGS) entry which is preliminary data.</text>
</comment>
<feature type="region of interest" description="Disordered" evidence="11">
    <location>
        <begin position="563"/>
        <end position="612"/>
    </location>
</feature>
<evidence type="ECO:0000256" key="2">
    <source>
        <dbReference type="ARBA" id="ARBA00004906"/>
    </source>
</evidence>
<evidence type="ECO:0000256" key="4">
    <source>
        <dbReference type="ARBA" id="ARBA00022723"/>
    </source>
</evidence>
<dbReference type="CDD" id="cd19673">
    <property type="entry name" value="UBR-box_UBR3"/>
    <property type="match status" value="1"/>
</dbReference>
<evidence type="ECO:0000256" key="6">
    <source>
        <dbReference type="ARBA" id="ARBA00022786"/>
    </source>
</evidence>
<comment type="catalytic activity">
    <reaction evidence="1 10">
        <text>S-ubiquitinyl-[E2 ubiquitin-conjugating enzyme]-L-cysteine + [acceptor protein]-L-lysine = [E2 ubiquitin-conjugating enzyme]-L-cysteine + N(6)-ubiquitinyl-[acceptor protein]-L-lysine.</text>
        <dbReference type="EC" id="2.3.2.27"/>
    </reaction>
</comment>
<dbReference type="InterPro" id="IPR055194">
    <property type="entry name" value="UBR1-like_WH"/>
</dbReference>
<dbReference type="GO" id="GO:0005737">
    <property type="term" value="C:cytoplasm"/>
    <property type="evidence" value="ECO:0007669"/>
    <property type="project" value="TreeGrafter"/>
</dbReference>
<feature type="compositionally biased region" description="Low complexity" evidence="11">
    <location>
        <begin position="1423"/>
        <end position="1434"/>
    </location>
</feature>
<feature type="compositionally biased region" description="Polar residues" evidence="11">
    <location>
        <begin position="53"/>
        <end position="63"/>
    </location>
</feature>
<evidence type="ECO:0000256" key="7">
    <source>
        <dbReference type="ARBA" id="ARBA00022833"/>
    </source>
</evidence>
<feature type="compositionally biased region" description="Low complexity" evidence="11">
    <location>
        <begin position="577"/>
        <end position="586"/>
    </location>
</feature>
<dbReference type="InterPro" id="IPR003126">
    <property type="entry name" value="Znf_UBR"/>
</dbReference>
<feature type="compositionally biased region" description="Polar residues" evidence="11">
    <location>
        <begin position="311"/>
        <end position="320"/>
    </location>
</feature>
<keyword evidence="6 10" id="KW-0833">Ubl conjugation pathway</keyword>
<dbReference type="Pfam" id="PF02207">
    <property type="entry name" value="zf-UBR"/>
    <property type="match status" value="1"/>
</dbReference>
<dbReference type="PROSITE" id="PS51157">
    <property type="entry name" value="ZF_UBR"/>
    <property type="match status" value="1"/>
</dbReference>
<dbReference type="Gene3D" id="2.10.110.30">
    <property type="match status" value="1"/>
</dbReference>